<dbReference type="eggNOG" id="KOG4479">
    <property type="taxonomic scope" value="Eukaryota"/>
</dbReference>
<dbReference type="GO" id="GO:0006406">
    <property type="term" value="P:mRNA export from nucleus"/>
    <property type="evidence" value="ECO:0007669"/>
    <property type="project" value="UniProtKB-UniRule"/>
</dbReference>
<dbReference type="GO" id="GO:0005654">
    <property type="term" value="C:nucleoplasm"/>
    <property type="evidence" value="ECO:0007669"/>
    <property type="project" value="UniProtKB-SubCell"/>
</dbReference>
<dbReference type="GO" id="GO:0003713">
    <property type="term" value="F:transcription coactivator activity"/>
    <property type="evidence" value="ECO:0007669"/>
    <property type="project" value="UniProtKB-UniRule"/>
</dbReference>
<keyword evidence="1" id="KW-0010">Activator</keyword>
<dbReference type="KEGG" id="dgr:6563983"/>
<dbReference type="InterPro" id="IPR018783">
    <property type="entry name" value="TF_ENY2"/>
</dbReference>
<keyword evidence="1" id="KW-0653">Protein transport</keyword>
<dbReference type="GO" id="GO:0005737">
    <property type="term" value="C:cytoplasm"/>
    <property type="evidence" value="ECO:0007669"/>
    <property type="project" value="UniProtKB-SubCell"/>
</dbReference>
<dbReference type="Proteomes" id="UP000001070">
    <property type="component" value="Unassembled WGS sequence"/>
</dbReference>
<dbReference type="OrthoDB" id="6221744at2759"/>
<keyword evidence="1" id="KW-0813">Transport</keyword>
<dbReference type="GO" id="GO:0000124">
    <property type="term" value="C:SAGA complex"/>
    <property type="evidence" value="ECO:0007669"/>
    <property type="project" value="UniProtKB-UniRule"/>
</dbReference>
<dbReference type="SMR" id="B4JHW5"/>
<keyword evidence="1" id="KW-0509">mRNA transport</keyword>
<keyword evidence="1" id="KW-0156">Chromatin regulator</keyword>
<dbReference type="GO" id="GO:0043035">
    <property type="term" value="F:chromatin insulator sequence binding"/>
    <property type="evidence" value="ECO:0007669"/>
    <property type="project" value="UniProtKB-UniRule"/>
</dbReference>
<dbReference type="HAMAP" id="MF_03046">
    <property type="entry name" value="ENY2_Sus1"/>
    <property type="match status" value="1"/>
</dbReference>
<comment type="similarity">
    <text evidence="1">Belongs to the ENY2 family.</text>
</comment>
<protein>
    <recommendedName>
        <fullName evidence="1">Enhancer of yellow 2 transcription factor</fullName>
    </recommendedName>
</protein>
<dbReference type="EMBL" id="CH916369">
    <property type="protein sequence ID" value="EDV92873.1"/>
    <property type="molecule type" value="Genomic_DNA"/>
</dbReference>
<keyword evidence="1" id="KW-0811">Translocation</keyword>
<reference evidence="3 4" key="1">
    <citation type="journal article" date="2007" name="Nature">
        <title>Evolution of genes and genomes on the Drosophila phylogeny.</title>
        <authorList>
            <consortium name="Drosophila 12 Genomes Consortium"/>
            <person name="Clark A.G."/>
            <person name="Eisen M.B."/>
            <person name="Smith D.R."/>
            <person name="Bergman C.M."/>
            <person name="Oliver B."/>
            <person name="Markow T.A."/>
            <person name="Kaufman T.C."/>
            <person name="Kellis M."/>
            <person name="Gelbart W."/>
            <person name="Iyer V.N."/>
            <person name="Pollard D.A."/>
            <person name="Sackton T.B."/>
            <person name="Larracuente A.M."/>
            <person name="Singh N.D."/>
            <person name="Abad J.P."/>
            <person name="Abt D.N."/>
            <person name="Adryan B."/>
            <person name="Aguade M."/>
            <person name="Akashi H."/>
            <person name="Anderson W.W."/>
            <person name="Aquadro C.F."/>
            <person name="Ardell D.H."/>
            <person name="Arguello R."/>
            <person name="Artieri C.G."/>
            <person name="Barbash D.A."/>
            <person name="Barker D."/>
            <person name="Barsanti P."/>
            <person name="Batterham P."/>
            <person name="Batzoglou S."/>
            <person name="Begun D."/>
            <person name="Bhutkar A."/>
            <person name="Blanco E."/>
            <person name="Bosak S.A."/>
            <person name="Bradley R.K."/>
            <person name="Brand A.D."/>
            <person name="Brent M.R."/>
            <person name="Brooks A.N."/>
            <person name="Brown R.H."/>
            <person name="Butlin R.K."/>
            <person name="Caggese C."/>
            <person name="Calvi B.R."/>
            <person name="Bernardo de Carvalho A."/>
            <person name="Caspi A."/>
            <person name="Castrezana S."/>
            <person name="Celniker S.E."/>
            <person name="Chang J.L."/>
            <person name="Chapple C."/>
            <person name="Chatterji S."/>
            <person name="Chinwalla A."/>
            <person name="Civetta A."/>
            <person name="Clifton S.W."/>
            <person name="Comeron J.M."/>
            <person name="Costello J.C."/>
            <person name="Coyne J.A."/>
            <person name="Daub J."/>
            <person name="David R.G."/>
            <person name="Delcher A.L."/>
            <person name="Delehaunty K."/>
            <person name="Do C.B."/>
            <person name="Ebling H."/>
            <person name="Edwards K."/>
            <person name="Eickbush T."/>
            <person name="Evans J.D."/>
            <person name="Filipski A."/>
            <person name="Findeiss S."/>
            <person name="Freyhult E."/>
            <person name="Fulton L."/>
            <person name="Fulton R."/>
            <person name="Garcia A.C."/>
            <person name="Gardiner A."/>
            <person name="Garfield D.A."/>
            <person name="Garvin B.E."/>
            <person name="Gibson G."/>
            <person name="Gilbert D."/>
            <person name="Gnerre S."/>
            <person name="Godfrey J."/>
            <person name="Good R."/>
            <person name="Gotea V."/>
            <person name="Gravely B."/>
            <person name="Greenberg A.J."/>
            <person name="Griffiths-Jones S."/>
            <person name="Gross S."/>
            <person name="Guigo R."/>
            <person name="Gustafson E.A."/>
            <person name="Haerty W."/>
            <person name="Hahn M.W."/>
            <person name="Halligan D.L."/>
            <person name="Halpern A.L."/>
            <person name="Halter G.M."/>
            <person name="Han M.V."/>
            <person name="Heger A."/>
            <person name="Hillier L."/>
            <person name="Hinrichs A.S."/>
            <person name="Holmes I."/>
            <person name="Hoskins R.A."/>
            <person name="Hubisz M.J."/>
            <person name="Hultmark D."/>
            <person name="Huntley M.A."/>
            <person name="Jaffe D.B."/>
            <person name="Jagadeeshan S."/>
            <person name="Jeck W.R."/>
            <person name="Johnson J."/>
            <person name="Jones C.D."/>
            <person name="Jordan W.C."/>
            <person name="Karpen G.H."/>
            <person name="Kataoka E."/>
            <person name="Keightley P.D."/>
            <person name="Kheradpour P."/>
            <person name="Kirkness E.F."/>
            <person name="Koerich L.B."/>
            <person name="Kristiansen K."/>
            <person name="Kudrna D."/>
            <person name="Kulathinal R.J."/>
            <person name="Kumar S."/>
            <person name="Kwok R."/>
            <person name="Lander E."/>
            <person name="Langley C.H."/>
            <person name="Lapoint R."/>
            <person name="Lazzaro B.P."/>
            <person name="Lee S.J."/>
            <person name="Levesque L."/>
            <person name="Li R."/>
            <person name="Lin C.F."/>
            <person name="Lin M.F."/>
            <person name="Lindblad-Toh K."/>
            <person name="Llopart A."/>
            <person name="Long M."/>
            <person name="Low L."/>
            <person name="Lozovsky E."/>
            <person name="Lu J."/>
            <person name="Luo M."/>
            <person name="Machado C.A."/>
            <person name="Makalowski W."/>
            <person name="Marzo M."/>
            <person name="Matsuda M."/>
            <person name="Matzkin L."/>
            <person name="McAllister B."/>
            <person name="McBride C.S."/>
            <person name="McKernan B."/>
            <person name="McKernan K."/>
            <person name="Mendez-Lago M."/>
            <person name="Minx P."/>
            <person name="Mollenhauer M.U."/>
            <person name="Montooth K."/>
            <person name="Mount S.M."/>
            <person name="Mu X."/>
            <person name="Myers E."/>
            <person name="Negre B."/>
            <person name="Newfeld S."/>
            <person name="Nielsen R."/>
            <person name="Noor M.A."/>
            <person name="O'Grady P."/>
            <person name="Pachter L."/>
            <person name="Papaceit M."/>
            <person name="Parisi M.J."/>
            <person name="Parisi M."/>
            <person name="Parts L."/>
            <person name="Pedersen J.S."/>
            <person name="Pesole G."/>
            <person name="Phillippy A.M."/>
            <person name="Ponting C.P."/>
            <person name="Pop M."/>
            <person name="Porcelli D."/>
            <person name="Powell J.R."/>
            <person name="Prohaska S."/>
            <person name="Pruitt K."/>
            <person name="Puig M."/>
            <person name="Quesneville H."/>
            <person name="Ram K.R."/>
            <person name="Rand D."/>
            <person name="Rasmussen M.D."/>
            <person name="Reed L.K."/>
            <person name="Reenan R."/>
            <person name="Reily A."/>
            <person name="Remington K.A."/>
            <person name="Rieger T.T."/>
            <person name="Ritchie M.G."/>
            <person name="Robin C."/>
            <person name="Rogers Y.H."/>
            <person name="Rohde C."/>
            <person name="Rozas J."/>
            <person name="Rubenfield M.J."/>
            <person name="Ruiz A."/>
            <person name="Russo S."/>
            <person name="Salzberg S.L."/>
            <person name="Sanchez-Gracia A."/>
            <person name="Saranga D.J."/>
            <person name="Sato H."/>
            <person name="Schaeffer S.W."/>
            <person name="Schatz M.C."/>
            <person name="Schlenke T."/>
            <person name="Schwartz R."/>
            <person name="Segarra C."/>
            <person name="Singh R.S."/>
            <person name="Sirot L."/>
            <person name="Sirota M."/>
            <person name="Sisneros N.B."/>
            <person name="Smith C.D."/>
            <person name="Smith T.F."/>
            <person name="Spieth J."/>
            <person name="Stage D.E."/>
            <person name="Stark A."/>
            <person name="Stephan W."/>
            <person name="Strausberg R.L."/>
            <person name="Strempel S."/>
            <person name="Sturgill D."/>
            <person name="Sutton G."/>
            <person name="Sutton G.G."/>
            <person name="Tao W."/>
            <person name="Teichmann S."/>
            <person name="Tobari Y.N."/>
            <person name="Tomimura Y."/>
            <person name="Tsolas J.M."/>
            <person name="Valente V.L."/>
            <person name="Venter E."/>
            <person name="Venter J.C."/>
            <person name="Vicario S."/>
            <person name="Vieira F.G."/>
            <person name="Vilella A.J."/>
            <person name="Villasante A."/>
            <person name="Walenz B."/>
            <person name="Wang J."/>
            <person name="Wasserman M."/>
            <person name="Watts T."/>
            <person name="Wilson D."/>
            <person name="Wilson R.K."/>
            <person name="Wing R.A."/>
            <person name="Wolfner M.F."/>
            <person name="Wong A."/>
            <person name="Wong G.K."/>
            <person name="Wu C.I."/>
            <person name="Wu G."/>
            <person name="Yamamoto D."/>
            <person name="Yang H.P."/>
            <person name="Yang S.P."/>
            <person name="Yorke J.A."/>
            <person name="Yoshida K."/>
            <person name="Zdobnov E."/>
            <person name="Zhang P."/>
            <person name="Zhang Y."/>
            <person name="Zimin A.V."/>
            <person name="Baldwin J."/>
            <person name="Abdouelleil A."/>
            <person name="Abdulkadir J."/>
            <person name="Abebe A."/>
            <person name="Abera B."/>
            <person name="Abreu J."/>
            <person name="Acer S.C."/>
            <person name="Aftuck L."/>
            <person name="Alexander A."/>
            <person name="An P."/>
            <person name="Anderson E."/>
            <person name="Anderson S."/>
            <person name="Arachi H."/>
            <person name="Azer M."/>
            <person name="Bachantsang P."/>
            <person name="Barry A."/>
            <person name="Bayul T."/>
            <person name="Berlin A."/>
            <person name="Bessette D."/>
            <person name="Bloom T."/>
            <person name="Blye J."/>
            <person name="Boguslavskiy L."/>
            <person name="Bonnet C."/>
            <person name="Boukhgalter B."/>
            <person name="Bourzgui I."/>
            <person name="Brown A."/>
            <person name="Cahill P."/>
            <person name="Channer S."/>
            <person name="Cheshatsang Y."/>
            <person name="Chuda L."/>
            <person name="Citroen M."/>
            <person name="Collymore A."/>
            <person name="Cooke P."/>
            <person name="Costello M."/>
            <person name="D'Aco K."/>
            <person name="Daza R."/>
            <person name="De Haan G."/>
            <person name="DeGray S."/>
            <person name="DeMaso C."/>
            <person name="Dhargay N."/>
            <person name="Dooley K."/>
            <person name="Dooley E."/>
            <person name="Doricent M."/>
            <person name="Dorje P."/>
            <person name="Dorjee K."/>
            <person name="Dupes A."/>
            <person name="Elong R."/>
            <person name="Falk J."/>
            <person name="Farina A."/>
            <person name="Faro S."/>
            <person name="Ferguson D."/>
            <person name="Fisher S."/>
            <person name="Foley C.D."/>
            <person name="Franke A."/>
            <person name="Friedrich D."/>
            <person name="Gadbois L."/>
            <person name="Gearin G."/>
            <person name="Gearin C.R."/>
            <person name="Giannoukos G."/>
            <person name="Goode T."/>
            <person name="Graham J."/>
            <person name="Grandbois E."/>
            <person name="Grewal S."/>
            <person name="Gyaltsen K."/>
            <person name="Hafez N."/>
            <person name="Hagos B."/>
            <person name="Hall J."/>
            <person name="Henson C."/>
            <person name="Hollinger A."/>
            <person name="Honan T."/>
            <person name="Huard M.D."/>
            <person name="Hughes L."/>
            <person name="Hurhula B."/>
            <person name="Husby M.E."/>
            <person name="Kamat A."/>
            <person name="Kanga B."/>
            <person name="Kashin S."/>
            <person name="Khazanovich D."/>
            <person name="Kisner P."/>
            <person name="Lance K."/>
            <person name="Lara M."/>
            <person name="Lee W."/>
            <person name="Lennon N."/>
            <person name="Letendre F."/>
            <person name="LeVine R."/>
            <person name="Lipovsky A."/>
            <person name="Liu X."/>
            <person name="Liu J."/>
            <person name="Liu S."/>
            <person name="Lokyitsang T."/>
            <person name="Lokyitsang Y."/>
            <person name="Lubonja R."/>
            <person name="Lui A."/>
            <person name="MacDonald P."/>
            <person name="Magnisalis V."/>
            <person name="Maru K."/>
            <person name="Matthews C."/>
            <person name="McCusker W."/>
            <person name="McDonough S."/>
            <person name="Mehta T."/>
            <person name="Meldrim J."/>
            <person name="Meneus L."/>
            <person name="Mihai O."/>
            <person name="Mihalev A."/>
            <person name="Mihova T."/>
            <person name="Mittelman R."/>
            <person name="Mlenga V."/>
            <person name="Montmayeur A."/>
            <person name="Mulrain L."/>
            <person name="Navidi A."/>
            <person name="Naylor J."/>
            <person name="Negash T."/>
            <person name="Nguyen T."/>
            <person name="Nguyen N."/>
            <person name="Nicol R."/>
            <person name="Norbu C."/>
            <person name="Norbu N."/>
            <person name="Novod N."/>
            <person name="O'Neill B."/>
            <person name="Osman S."/>
            <person name="Markiewicz E."/>
            <person name="Oyono O.L."/>
            <person name="Patti C."/>
            <person name="Phunkhang P."/>
            <person name="Pierre F."/>
            <person name="Priest M."/>
            <person name="Raghuraman S."/>
            <person name="Rege F."/>
            <person name="Reyes R."/>
            <person name="Rise C."/>
            <person name="Rogov P."/>
            <person name="Ross K."/>
            <person name="Ryan E."/>
            <person name="Settipalli S."/>
            <person name="Shea T."/>
            <person name="Sherpa N."/>
            <person name="Shi L."/>
            <person name="Shih D."/>
            <person name="Sparrow T."/>
            <person name="Spaulding J."/>
            <person name="Stalker J."/>
            <person name="Stange-Thomann N."/>
            <person name="Stavropoulos S."/>
            <person name="Stone C."/>
            <person name="Strader C."/>
            <person name="Tesfaye S."/>
            <person name="Thomson T."/>
            <person name="Thoulutsang Y."/>
            <person name="Thoulutsang D."/>
            <person name="Topham K."/>
            <person name="Topping I."/>
            <person name="Tsamla T."/>
            <person name="Vassiliev H."/>
            <person name="Vo A."/>
            <person name="Wangchuk T."/>
            <person name="Wangdi T."/>
            <person name="Weiand M."/>
            <person name="Wilkinson J."/>
            <person name="Wilson A."/>
            <person name="Yadav S."/>
            <person name="Young G."/>
            <person name="Yu Q."/>
            <person name="Zembek L."/>
            <person name="Zhong D."/>
            <person name="Zimmer A."/>
            <person name="Zwirko Z."/>
            <person name="Jaffe D.B."/>
            <person name="Alvarez P."/>
            <person name="Brockman W."/>
            <person name="Butler J."/>
            <person name="Chin C."/>
            <person name="Gnerre S."/>
            <person name="Grabherr M."/>
            <person name="Kleber M."/>
            <person name="Mauceli E."/>
            <person name="MacCallum I."/>
        </authorList>
    </citation>
    <scope>NUCLEOTIDE SEQUENCE [LARGE SCALE GENOMIC DNA]</scope>
    <source>
        <strain evidence="4">Tucson 15287-2541.00</strain>
    </source>
</reference>
<dbReference type="STRING" id="7222.B4JHW5"/>
<keyword evidence="1" id="KW-0539">Nucleus</keyword>
<keyword evidence="1" id="KW-0804">Transcription</keyword>
<dbReference type="InterPro" id="IPR038212">
    <property type="entry name" value="TF_EnY2_sf"/>
</dbReference>
<comment type="function">
    <text evidence="1">Involved in mRNA export coupled transcription activation by association with both the AMEX and the SAGA complexes. The SAGA complex is a multiprotein complex that activates transcription by remodeling chromatin and mediating histone acetylation and deubiquitination. Within the SAGA complex, participates to a subcomplex that specifically deubiquitinates histone H2B. The SAGA complex is recruited to specific gene promoters by activators, where it is required for transcription. Required for nuclear receptor-mediated transactivation. Involved in transcription elongation by recruiting the THO complex onto nascent mRNA. The AMEX complex functions in docking export-competent ribonucleoprotein particles (mRNPs) to the nuclear entrance of the nuclear pore complex (nuclear basket). AMEX participates in mRNA export and accurate chromatin positioning in the nucleus by tethering genes to the nuclear periphery.</text>
</comment>
<dbReference type="GO" id="GO:0015031">
    <property type="term" value="P:protein transport"/>
    <property type="evidence" value="ECO:0007669"/>
    <property type="project" value="UniProtKB-KW"/>
</dbReference>
<keyword evidence="1" id="KW-0805">Transcription regulation</keyword>
<dbReference type="Gene3D" id="1.10.246.140">
    <property type="match status" value="1"/>
</dbReference>
<dbReference type="OMA" id="CGWRKDI"/>
<proteinExistence type="inferred from homology"/>
<organism evidence="4">
    <name type="scientific">Drosophila grimshawi</name>
    <name type="common">Hawaiian fruit fly</name>
    <name type="synonym">Idiomyia grimshawi</name>
    <dbReference type="NCBI Taxonomy" id="7222"/>
    <lineage>
        <taxon>Eukaryota</taxon>
        <taxon>Metazoa</taxon>
        <taxon>Ecdysozoa</taxon>
        <taxon>Arthropoda</taxon>
        <taxon>Hexapoda</taxon>
        <taxon>Insecta</taxon>
        <taxon>Pterygota</taxon>
        <taxon>Neoptera</taxon>
        <taxon>Endopterygota</taxon>
        <taxon>Diptera</taxon>
        <taxon>Brachycera</taxon>
        <taxon>Muscomorpha</taxon>
        <taxon>Ephydroidea</taxon>
        <taxon>Drosophilidae</taxon>
        <taxon>Drosophila</taxon>
        <taxon>Hawaiian Drosophila</taxon>
    </lineage>
</organism>
<evidence type="ECO:0000313" key="4">
    <source>
        <dbReference type="Proteomes" id="UP000001070"/>
    </source>
</evidence>
<comment type="subunit">
    <text evidence="1">Component of the nuclear pore complex (NPC)-associated AMEX complex (anchoring and mRNA export complex), composed of at least e(y)2 and xmas-2. Component of the SAGA transcription coactivator-HAT complexes, at least composed of Ada2b, e(y)2, Pcaf/Gcn5, Taf10 and Nipped-A/Trrap. Within the SAGA complex, e(y)2, Sgf11, and not/nonstop form an additional subcomplex of SAGA called the DUB module (deubiquitination module). Component of the THO complex, composed of at least e(y)2, HPR1, THO2, THOC5, THOC6 and THOC7. Interacts with e(y)1. Interacts with su(Hw) (via zinc fingers). Interacts with xmas-2; required for localization to the nuclear periphery. Interacts with the nuclear pore complex (NPC).</text>
</comment>
<comment type="subcellular location">
    <subcellularLocation>
        <location evidence="1">Nucleus</location>
        <location evidence="1">Nucleoplasm</location>
    </subcellularLocation>
    <subcellularLocation>
        <location evidence="1">Cytoplasm</location>
    </subcellularLocation>
</comment>
<keyword evidence="1" id="KW-0963">Cytoplasm</keyword>
<dbReference type="GO" id="GO:0005643">
    <property type="term" value="C:nuclear pore"/>
    <property type="evidence" value="ECO:0007669"/>
    <property type="project" value="UniProtKB-UniRule"/>
</dbReference>
<dbReference type="GO" id="GO:0006325">
    <property type="term" value="P:chromatin organization"/>
    <property type="evidence" value="ECO:0007669"/>
    <property type="project" value="UniProtKB-KW"/>
</dbReference>
<dbReference type="PhylomeDB" id="B4JHW5"/>
<dbReference type="Pfam" id="PF10163">
    <property type="entry name" value="EnY2"/>
    <property type="match status" value="1"/>
</dbReference>
<dbReference type="GO" id="GO:0071819">
    <property type="term" value="C:DUBm complex"/>
    <property type="evidence" value="ECO:0007669"/>
    <property type="project" value="UniProtKB-UniRule"/>
</dbReference>
<evidence type="ECO:0000256" key="1">
    <source>
        <dbReference type="HAMAP-Rule" id="MF_03046"/>
    </source>
</evidence>
<gene>
    <name evidence="1" type="primary">e(y)2</name>
    <name evidence="3" type="synonym">Dgri\GH19002</name>
    <name evidence="3" type="ORF">Dgri_GH19002</name>
</gene>
<keyword evidence="4" id="KW-1185">Reference proteome</keyword>
<dbReference type="AlphaFoldDB" id="B4JHW5"/>
<dbReference type="GO" id="GO:0006368">
    <property type="term" value="P:transcription elongation by RNA polymerase II"/>
    <property type="evidence" value="ECO:0007669"/>
    <property type="project" value="UniProtKB-UniRule"/>
</dbReference>
<evidence type="ECO:0000256" key="2">
    <source>
        <dbReference type="SAM" id="MobiDB-lite"/>
    </source>
</evidence>
<dbReference type="PANTHER" id="PTHR12514">
    <property type="entry name" value="ENHANCER OF YELLOW 2 TRANSCRIPTION FACTOR"/>
    <property type="match status" value="1"/>
</dbReference>
<name>B4JHW5_DROGR</name>
<dbReference type="GO" id="GO:0070390">
    <property type="term" value="C:transcription export complex 2"/>
    <property type="evidence" value="ECO:0007669"/>
    <property type="project" value="UniProtKB-UniRule"/>
</dbReference>
<dbReference type="InParanoid" id="B4JHW5"/>
<sequence length="102" mass="11228">MSNSKETGIGPDSEAAGEVSLNGADTTALKDLLEKRLNDCGWRQQIEQLVRSILEARGVENITHDQLAAEIIPTARALVPYVVRKEMLLRVRAALQTPLPHQ</sequence>
<dbReference type="FunCoup" id="B4JHW5">
    <property type="interactions" value="8"/>
</dbReference>
<dbReference type="HOGENOM" id="CLU_134052_1_3_1"/>
<evidence type="ECO:0000313" key="3">
    <source>
        <dbReference type="EMBL" id="EDV92873.1"/>
    </source>
</evidence>
<accession>B4JHW5</accession>
<feature type="region of interest" description="Disordered" evidence="2">
    <location>
        <begin position="1"/>
        <end position="21"/>
    </location>
</feature>